<evidence type="ECO:0000313" key="2">
    <source>
        <dbReference type="EMBL" id="SHE87202.1"/>
    </source>
</evidence>
<dbReference type="PANTHER" id="PTHR43155">
    <property type="entry name" value="CYCLIC DI-GMP PHOSPHODIESTERASE PA4108-RELATED"/>
    <property type="match status" value="1"/>
</dbReference>
<reference evidence="3" key="1">
    <citation type="submission" date="2016-11" db="EMBL/GenBank/DDBJ databases">
        <authorList>
            <person name="Varghese N."/>
            <person name="Submissions S."/>
        </authorList>
    </citation>
    <scope>NUCLEOTIDE SEQUENCE [LARGE SCALE GENOMIC DNA]</scope>
    <source>
        <strain evidence="3">DSM 14834</strain>
    </source>
</reference>
<proteinExistence type="predicted"/>
<dbReference type="EMBL" id="FQUK01000018">
    <property type="protein sequence ID" value="SHE87202.1"/>
    <property type="molecule type" value="Genomic_DNA"/>
</dbReference>
<dbReference type="AlphaFoldDB" id="A0A1M4X1W6"/>
<dbReference type="Pfam" id="PF13487">
    <property type="entry name" value="HD_5"/>
    <property type="match status" value="1"/>
</dbReference>
<dbReference type="SUPFAM" id="SSF109604">
    <property type="entry name" value="HD-domain/PDEase-like"/>
    <property type="match status" value="1"/>
</dbReference>
<dbReference type="Gene3D" id="1.10.3210.10">
    <property type="entry name" value="Hypothetical protein af1432"/>
    <property type="match status" value="1"/>
</dbReference>
<feature type="domain" description="HD-GYP" evidence="1">
    <location>
        <begin position="112"/>
        <end position="311"/>
    </location>
</feature>
<dbReference type="PROSITE" id="PS51832">
    <property type="entry name" value="HD_GYP"/>
    <property type="match status" value="1"/>
</dbReference>
<accession>A0A1M4X1W6</accession>
<keyword evidence="3" id="KW-1185">Reference proteome</keyword>
<protein>
    <submittedName>
        <fullName evidence="2">HD domain-containing protein</fullName>
    </submittedName>
</protein>
<dbReference type="CDD" id="cd00077">
    <property type="entry name" value="HDc"/>
    <property type="match status" value="1"/>
</dbReference>
<evidence type="ECO:0000259" key="1">
    <source>
        <dbReference type="PROSITE" id="PS51832"/>
    </source>
</evidence>
<evidence type="ECO:0000313" key="3">
    <source>
        <dbReference type="Proteomes" id="UP000242857"/>
    </source>
</evidence>
<dbReference type="InterPro" id="IPR037522">
    <property type="entry name" value="HD_GYP_dom"/>
</dbReference>
<dbReference type="GO" id="GO:0008081">
    <property type="term" value="F:phosphoric diester hydrolase activity"/>
    <property type="evidence" value="ECO:0007669"/>
    <property type="project" value="UniProtKB-ARBA"/>
</dbReference>
<dbReference type="Proteomes" id="UP000242857">
    <property type="component" value="Unassembled WGS sequence"/>
</dbReference>
<name>A0A1M4X1W6_9GAMM</name>
<gene>
    <name evidence="2" type="ORF">SAMN02745204_01311</name>
</gene>
<dbReference type="InterPro" id="IPR003607">
    <property type="entry name" value="HD/PDEase_dom"/>
</dbReference>
<organism evidence="2 3">
    <name type="scientific">Thermomonas hydrothermalis</name>
    <dbReference type="NCBI Taxonomy" id="213588"/>
    <lineage>
        <taxon>Bacteria</taxon>
        <taxon>Pseudomonadati</taxon>
        <taxon>Pseudomonadota</taxon>
        <taxon>Gammaproteobacteria</taxon>
        <taxon>Lysobacterales</taxon>
        <taxon>Lysobacteraceae</taxon>
        <taxon>Thermomonas</taxon>
    </lineage>
</organism>
<dbReference type="PANTHER" id="PTHR43155:SF2">
    <property type="entry name" value="CYCLIC DI-GMP PHOSPHODIESTERASE PA4108"/>
    <property type="match status" value="1"/>
</dbReference>
<dbReference type="STRING" id="213588.SAMN02745204_01311"/>
<sequence length="377" mass="41458">MNQVSVRPSALRPLRPEDVEIGRPLTMPVYDRAGALLLRPGECVESEQQRDLLLKRGSQVPLMLRKADTPAQPPGPIAVMVQLHREVAMLHRRLLSGTAAGVQERVAKLITTIETCLDQDADATLASMQLQLDPANHAARQTHAAIIGVFATRAMGMEASTARGLAGAAITYDLALGPLTAQLNRQSERLSYTQLAQVRAHPEVGKRLLEAAGISDPVWLDAVLHHHERLDGSGYPHGLRGGEISEPTRLLAIIDIYTAMLRPRMYREALPARMALRSIFLERGKHVDEGLAMMLVKELGVYPPGTLVRLANDEIGIVVRRGEDAAHPQVARVLLPDGTRDSHHLRRDTREDGLHIVDTVPFDRLPWVADEAAALWD</sequence>